<feature type="transmembrane region" description="Helical" evidence="1">
    <location>
        <begin position="69"/>
        <end position="92"/>
    </location>
</feature>
<dbReference type="EMBL" id="AHPN01000001">
    <property type="protein sequence ID" value="EIK60310.1"/>
    <property type="molecule type" value="Genomic_DNA"/>
</dbReference>
<comment type="caution">
    <text evidence="2">The sequence shown here is derived from an EMBL/GenBank/DDBJ whole genome shotgun (WGS) entry which is preliminary data.</text>
</comment>
<dbReference type="Proteomes" id="UP000003213">
    <property type="component" value="Chromosome"/>
</dbReference>
<name>I4K6H0_9PSED</name>
<keyword evidence="1" id="KW-1133">Transmembrane helix</keyword>
<keyword evidence="1" id="KW-0812">Transmembrane</keyword>
<dbReference type="AlphaFoldDB" id="I4K6H0"/>
<feature type="transmembrane region" description="Helical" evidence="1">
    <location>
        <begin position="36"/>
        <end position="57"/>
    </location>
</feature>
<evidence type="ECO:0000313" key="2">
    <source>
        <dbReference type="EMBL" id="EIK60310.1"/>
    </source>
</evidence>
<protein>
    <submittedName>
        <fullName evidence="2">Uncharacterized protein</fullName>
    </submittedName>
</protein>
<evidence type="ECO:0000313" key="3">
    <source>
        <dbReference type="Proteomes" id="UP000003213"/>
    </source>
</evidence>
<reference evidence="2 3" key="1">
    <citation type="journal article" date="2012" name="PLoS Genet.">
        <title>Comparative Genomics of Plant-Associated Pseudomonas spp.: Insights into Diversity and Inheritance of Traits Involved in Multitrophic Interactions.</title>
        <authorList>
            <person name="Loper J.E."/>
            <person name="Hassan K.A."/>
            <person name="Mavrodi D.V."/>
            <person name="Davis E.W.II."/>
            <person name="Lim C.K."/>
            <person name="Shaffer B.T."/>
            <person name="Elbourne L.D."/>
            <person name="Stockwell V.O."/>
            <person name="Hartney S.L."/>
            <person name="Breakwell K."/>
            <person name="Henkels M.D."/>
            <person name="Tetu S.G."/>
            <person name="Rangel L.I."/>
            <person name="Kidarsa T.A."/>
            <person name="Wilson N.L."/>
            <person name="van de Mortel J.E."/>
            <person name="Song C."/>
            <person name="Blumhagen R."/>
            <person name="Radune D."/>
            <person name="Hostetler J.B."/>
            <person name="Brinkac L.M."/>
            <person name="Durkin A.S."/>
            <person name="Kluepfel D.A."/>
            <person name="Wechter W.P."/>
            <person name="Anderson A.J."/>
            <person name="Kim Y.C."/>
            <person name="Pierson L.S.III."/>
            <person name="Pierson E.A."/>
            <person name="Lindow S.E."/>
            <person name="Kobayashi D.Y."/>
            <person name="Raaijmakers J.M."/>
            <person name="Weller D.M."/>
            <person name="Thomashow L.S."/>
            <person name="Allen A.E."/>
            <person name="Paulsen I.T."/>
        </authorList>
    </citation>
    <scope>NUCLEOTIDE SEQUENCE [LARGE SCALE GENOMIC DNA]</scope>
    <source>
        <strain evidence="2 3">SS101</strain>
    </source>
</reference>
<proteinExistence type="predicted"/>
<evidence type="ECO:0000256" key="1">
    <source>
        <dbReference type="SAM" id="Phobius"/>
    </source>
</evidence>
<gene>
    <name evidence="2" type="ORF">PflSS101_1492</name>
</gene>
<sequence>MLKMSDDLSPKSLMNEKSLWDIYIQARRIPFNRFNFWATLFVLVAVALQYCMLEISLDEKLKIVREFSTMALGVVVSVLGFILAGFTIFATISQPEMLVAMSKYRHDVSQLSYLKNNFFTFMRVFIYYLLYTVFCLMVIVFAVKGGLVHKLVMLSPISWKIAEWLVGAAYVGLYAGMFFLLMQLKSFIYNVYHSVMTAIRWKAIQ</sequence>
<organism evidence="2 3">
    <name type="scientific">Pseudomonas lactis</name>
    <dbReference type="NCBI Taxonomy" id="1615674"/>
    <lineage>
        <taxon>Bacteria</taxon>
        <taxon>Pseudomonadati</taxon>
        <taxon>Pseudomonadota</taxon>
        <taxon>Gammaproteobacteria</taxon>
        <taxon>Pseudomonadales</taxon>
        <taxon>Pseudomonadaceae</taxon>
        <taxon>Pseudomonas</taxon>
    </lineage>
</organism>
<feature type="transmembrane region" description="Helical" evidence="1">
    <location>
        <begin position="164"/>
        <end position="184"/>
    </location>
</feature>
<feature type="transmembrane region" description="Helical" evidence="1">
    <location>
        <begin position="125"/>
        <end position="143"/>
    </location>
</feature>
<dbReference type="HOGENOM" id="CLU_115717_0_0_6"/>
<keyword evidence="1" id="KW-0472">Membrane</keyword>
<accession>I4K6H0</accession>